<evidence type="ECO:0000256" key="10">
    <source>
        <dbReference type="ARBA" id="ARBA00048109"/>
    </source>
</evidence>
<proteinExistence type="inferred from homology"/>
<comment type="pathway">
    <text evidence="2">Lipid metabolism.</text>
</comment>
<keyword evidence="7" id="KW-0319">Glycerol metabolism</keyword>
<reference evidence="14 15" key="1">
    <citation type="submission" date="2020-10" db="EMBL/GenBank/DDBJ databases">
        <title>Connecting structure to function with the recovery of over 1000 high-quality activated sludge metagenome-assembled genomes encoding full-length rRNA genes using long-read sequencing.</title>
        <authorList>
            <person name="Singleton C.M."/>
            <person name="Petriglieri F."/>
            <person name="Kristensen J.M."/>
            <person name="Kirkegaard R.H."/>
            <person name="Michaelsen T.Y."/>
            <person name="Andersen M.H."/>
            <person name="Karst S.M."/>
            <person name="Dueholm M.S."/>
            <person name="Nielsen P.H."/>
            <person name="Albertsen M."/>
        </authorList>
    </citation>
    <scope>NUCLEOTIDE SEQUENCE [LARGE SCALE GENOMIC DNA]</scope>
    <source>
        <strain evidence="14">EsbW_18-Q3-R4-48_BATAC.285</strain>
    </source>
</reference>
<dbReference type="Proteomes" id="UP000697998">
    <property type="component" value="Unassembled WGS sequence"/>
</dbReference>
<dbReference type="EC" id="2.3.1.20" evidence="4"/>
<dbReference type="InterPro" id="IPR045034">
    <property type="entry name" value="O-acyltransferase_WSD1-like"/>
</dbReference>
<protein>
    <recommendedName>
        <fullName evidence="4">diacylglycerol O-acyltransferase</fullName>
        <ecNumber evidence="4">2.3.1.20</ecNumber>
    </recommendedName>
</protein>
<gene>
    <name evidence="14" type="ORF">IPJ27_00900</name>
</gene>
<keyword evidence="6" id="KW-0808">Transferase</keyword>
<evidence type="ECO:0000256" key="7">
    <source>
        <dbReference type="ARBA" id="ARBA00022798"/>
    </source>
</evidence>
<dbReference type="InterPro" id="IPR009721">
    <property type="entry name" value="O-acyltransferase_WSD1_C"/>
</dbReference>
<comment type="catalytic activity">
    <reaction evidence="10">
        <text>an acyl-CoA + a 1,2-diacyl-sn-glycerol = a triacyl-sn-glycerol + CoA</text>
        <dbReference type="Rhea" id="RHEA:10868"/>
        <dbReference type="ChEBI" id="CHEBI:17815"/>
        <dbReference type="ChEBI" id="CHEBI:57287"/>
        <dbReference type="ChEBI" id="CHEBI:58342"/>
        <dbReference type="ChEBI" id="CHEBI:64615"/>
        <dbReference type="EC" id="2.3.1.20"/>
    </reaction>
</comment>
<evidence type="ECO:0000256" key="8">
    <source>
        <dbReference type="ARBA" id="ARBA00023098"/>
    </source>
</evidence>
<evidence type="ECO:0000256" key="11">
    <source>
        <dbReference type="SAM" id="MobiDB-lite"/>
    </source>
</evidence>
<dbReference type="GO" id="GO:0004144">
    <property type="term" value="F:diacylglycerol O-acyltransferase activity"/>
    <property type="evidence" value="ECO:0007669"/>
    <property type="project" value="UniProtKB-EC"/>
</dbReference>
<dbReference type="PANTHER" id="PTHR31650:SF1">
    <property type="entry name" value="WAX ESTER SYNTHASE_DIACYLGLYCEROL ACYLTRANSFERASE 4-RELATED"/>
    <property type="match status" value="1"/>
</dbReference>
<dbReference type="AlphaFoldDB" id="A0A935PU84"/>
<evidence type="ECO:0000256" key="4">
    <source>
        <dbReference type="ARBA" id="ARBA00013244"/>
    </source>
</evidence>
<evidence type="ECO:0000256" key="2">
    <source>
        <dbReference type="ARBA" id="ARBA00005189"/>
    </source>
</evidence>
<evidence type="ECO:0000256" key="1">
    <source>
        <dbReference type="ARBA" id="ARBA00004771"/>
    </source>
</evidence>
<feature type="region of interest" description="Disordered" evidence="11">
    <location>
        <begin position="481"/>
        <end position="504"/>
    </location>
</feature>
<dbReference type="GO" id="GO:0019432">
    <property type="term" value="P:triglyceride biosynthetic process"/>
    <property type="evidence" value="ECO:0007669"/>
    <property type="project" value="TreeGrafter"/>
</dbReference>
<dbReference type="NCBIfam" id="TIGR02946">
    <property type="entry name" value="acyl_WS_DGAT"/>
    <property type="match status" value="1"/>
</dbReference>
<dbReference type="Pfam" id="PF06974">
    <property type="entry name" value="WS_DGAT_C"/>
    <property type="match status" value="1"/>
</dbReference>
<dbReference type="SUPFAM" id="SSF52777">
    <property type="entry name" value="CoA-dependent acyltransferases"/>
    <property type="match status" value="2"/>
</dbReference>
<dbReference type="InterPro" id="IPR023213">
    <property type="entry name" value="CAT-like_dom_sf"/>
</dbReference>
<keyword evidence="8" id="KW-0443">Lipid metabolism</keyword>
<feature type="region of interest" description="Disordered" evidence="11">
    <location>
        <begin position="153"/>
        <end position="177"/>
    </location>
</feature>
<evidence type="ECO:0000313" key="14">
    <source>
        <dbReference type="EMBL" id="MBK7673428.1"/>
    </source>
</evidence>
<keyword evidence="5" id="KW-0444">Lipid biosynthesis</keyword>
<feature type="compositionally biased region" description="Basic residues" evidence="11">
    <location>
        <begin position="495"/>
        <end position="504"/>
    </location>
</feature>
<name>A0A935PU84_9PROT</name>
<dbReference type="PANTHER" id="PTHR31650">
    <property type="entry name" value="O-ACYLTRANSFERASE (WSD1-LIKE) FAMILY PROTEIN"/>
    <property type="match status" value="1"/>
</dbReference>
<dbReference type="GO" id="GO:0006071">
    <property type="term" value="P:glycerol metabolic process"/>
    <property type="evidence" value="ECO:0007669"/>
    <property type="project" value="UniProtKB-KW"/>
</dbReference>
<evidence type="ECO:0000256" key="3">
    <source>
        <dbReference type="ARBA" id="ARBA00009587"/>
    </source>
</evidence>
<evidence type="ECO:0000259" key="12">
    <source>
        <dbReference type="Pfam" id="PF03007"/>
    </source>
</evidence>
<keyword evidence="9" id="KW-0012">Acyltransferase</keyword>
<evidence type="ECO:0000256" key="9">
    <source>
        <dbReference type="ARBA" id="ARBA00023315"/>
    </source>
</evidence>
<comment type="similarity">
    <text evidence="3">Belongs to the long-chain O-acyltransferase family.</text>
</comment>
<comment type="pathway">
    <text evidence="1">Glycerolipid metabolism; triacylglycerol biosynthesis.</text>
</comment>
<comment type="caution">
    <text evidence="14">The sequence shown here is derived from an EMBL/GenBank/DDBJ whole genome shotgun (WGS) entry which is preliminary data.</text>
</comment>
<sequence length="504" mass="55600">MTSRQRISHVDTAWLRMDRPENLMQILGVMVFKGRVDAERLKRTIAWRMLRYQRFRQIATEDSDAWWWVDDPDFDIDVHVRHSFLPAPRGKHELQKFVAEMASTPLNPARPRWEFNLLETADGNSALVVRIHHAIGDGIALLGVIQSLTDDRAEAPEDGGLPATSRASSQTPEHEGDQDDAFWRLVLEPLTDIASASIRVGGHLWGQYLGLRNDPARLRDYARVASAVAQEVSQLALMPNDTPTRYKGKPGTVKRVAWSEPLLLSDIKAVGKALGCSVNDTLLASVAGALRSYLVAKGDHLGSGAIRAMVPVNLRPPGEIDDLGNRFGLVALELPIGIANPLARLYATRARMAALKGSYQAMLTFSILGAAGMAPKFVEDQILNLLTSKTTAVMTNVPGFQQPRYFAGSEIDQQMVWVPQAGDIGMGVSILSYNGRVQFGLITDRNMVDDPEQIVNRLAVEFDKLLWLLLLEPWDRLSDPDAVADDLAGQPPPRAAKRRMTGAP</sequence>
<evidence type="ECO:0000256" key="5">
    <source>
        <dbReference type="ARBA" id="ARBA00022516"/>
    </source>
</evidence>
<evidence type="ECO:0000256" key="6">
    <source>
        <dbReference type="ARBA" id="ARBA00022679"/>
    </source>
</evidence>
<dbReference type="EMBL" id="JADJMH010000001">
    <property type="protein sequence ID" value="MBK7673428.1"/>
    <property type="molecule type" value="Genomic_DNA"/>
</dbReference>
<feature type="domain" description="O-acyltransferase WSD1-like N-terminal" evidence="12">
    <location>
        <begin position="8"/>
        <end position="281"/>
    </location>
</feature>
<evidence type="ECO:0000313" key="15">
    <source>
        <dbReference type="Proteomes" id="UP000697998"/>
    </source>
</evidence>
<dbReference type="Pfam" id="PF03007">
    <property type="entry name" value="WS_DGAT_cat"/>
    <property type="match status" value="1"/>
</dbReference>
<accession>A0A935PU84</accession>
<dbReference type="InterPro" id="IPR014292">
    <property type="entry name" value="Acyl_transf_WS/DGAT"/>
</dbReference>
<dbReference type="InterPro" id="IPR004255">
    <property type="entry name" value="O-acyltransferase_WSD1_N"/>
</dbReference>
<evidence type="ECO:0000259" key="13">
    <source>
        <dbReference type="Pfam" id="PF06974"/>
    </source>
</evidence>
<feature type="domain" description="O-acyltransferase WSD1 C-terminal" evidence="13">
    <location>
        <begin position="324"/>
        <end position="465"/>
    </location>
</feature>
<organism evidence="14 15">
    <name type="scientific">Candidatus Accumulibacter proximus</name>
    <dbReference type="NCBI Taxonomy" id="2954385"/>
    <lineage>
        <taxon>Bacteria</taxon>
        <taxon>Pseudomonadati</taxon>
        <taxon>Pseudomonadota</taxon>
        <taxon>Betaproteobacteria</taxon>
        <taxon>Candidatus Accumulibacter</taxon>
    </lineage>
</organism>
<dbReference type="Gene3D" id="3.30.559.10">
    <property type="entry name" value="Chloramphenicol acetyltransferase-like domain"/>
    <property type="match status" value="1"/>
</dbReference>
<dbReference type="GO" id="GO:0005886">
    <property type="term" value="C:plasma membrane"/>
    <property type="evidence" value="ECO:0007669"/>
    <property type="project" value="TreeGrafter"/>
</dbReference>